<dbReference type="RefSeq" id="WP_344647141.1">
    <property type="nucleotide sequence ID" value="NZ_BAAAGX010000003.1"/>
</dbReference>
<evidence type="ECO:0000313" key="1">
    <source>
        <dbReference type="EMBL" id="GAA0223527.1"/>
    </source>
</evidence>
<organism evidence="1 2">
    <name type="scientific">Cryptosporangium japonicum</name>
    <dbReference type="NCBI Taxonomy" id="80872"/>
    <lineage>
        <taxon>Bacteria</taxon>
        <taxon>Bacillati</taxon>
        <taxon>Actinomycetota</taxon>
        <taxon>Actinomycetes</taxon>
        <taxon>Cryptosporangiales</taxon>
        <taxon>Cryptosporangiaceae</taxon>
        <taxon>Cryptosporangium</taxon>
    </lineage>
</organism>
<gene>
    <name evidence="1" type="ORF">GCM10009539_05880</name>
</gene>
<accession>A0ABN0TJX1</accession>
<comment type="caution">
    <text evidence="1">The sequence shown here is derived from an EMBL/GenBank/DDBJ whole genome shotgun (WGS) entry which is preliminary data.</text>
</comment>
<dbReference type="SUPFAM" id="SSF51735">
    <property type="entry name" value="NAD(P)-binding Rossmann-fold domains"/>
    <property type="match status" value="1"/>
</dbReference>
<dbReference type="InterPro" id="IPR002347">
    <property type="entry name" value="SDR_fam"/>
</dbReference>
<reference evidence="1 2" key="1">
    <citation type="journal article" date="2019" name="Int. J. Syst. Evol. Microbiol.">
        <title>The Global Catalogue of Microorganisms (GCM) 10K type strain sequencing project: providing services to taxonomists for standard genome sequencing and annotation.</title>
        <authorList>
            <consortium name="The Broad Institute Genomics Platform"/>
            <consortium name="The Broad Institute Genome Sequencing Center for Infectious Disease"/>
            <person name="Wu L."/>
            <person name="Ma J."/>
        </authorList>
    </citation>
    <scope>NUCLEOTIDE SEQUENCE [LARGE SCALE GENOMIC DNA]</scope>
    <source>
        <strain evidence="1 2">JCM 10425</strain>
    </source>
</reference>
<dbReference type="EMBL" id="BAAAGX010000003">
    <property type="protein sequence ID" value="GAA0223527.1"/>
    <property type="molecule type" value="Genomic_DNA"/>
</dbReference>
<dbReference type="InterPro" id="IPR036291">
    <property type="entry name" value="NAD(P)-bd_dom_sf"/>
</dbReference>
<dbReference type="CDD" id="cd05233">
    <property type="entry name" value="SDR_c"/>
    <property type="match status" value="1"/>
</dbReference>
<dbReference type="PANTHER" id="PTHR43431:SF7">
    <property type="entry name" value="OXIDOREDUCTASE, SHORT CHAIN DEHYDROGENASE_REDUCTASE FAMILY (AFU_ORTHOLOGUE AFUA_5G14000)"/>
    <property type="match status" value="1"/>
</dbReference>
<name>A0ABN0TJX1_9ACTN</name>
<proteinExistence type="predicted"/>
<sequence>MSRTIAVFGAGTGLGSAIADRFGREGYRVALVARRPGPLQDLARKLNADGIDAHAFPADLTATTDIPAVLTAIEETAGPIDVVEYAPITTAPFVPAAELTAETMRRYLDLYLFTPMAIVGAVVPGMIERGDGAILVTHGASAIAPMPGMSGVGPAMAAARNYLGSLHGELATRGVYVGTINVNALVRGSAGHRAITSGELPVTLPPGVELPSVAPEDLAERYWEMVTTRKDFEFTIPALDPRPH</sequence>
<dbReference type="Gene3D" id="3.40.50.720">
    <property type="entry name" value="NAD(P)-binding Rossmann-like Domain"/>
    <property type="match status" value="1"/>
</dbReference>
<keyword evidence="2" id="KW-1185">Reference proteome</keyword>
<evidence type="ECO:0000313" key="2">
    <source>
        <dbReference type="Proteomes" id="UP001500967"/>
    </source>
</evidence>
<dbReference type="PANTHER" id="PTHR43431">
    <property type="entry name" value="OXIDOREDUCTASE, SHORT CHAIN DEHYDROGENASE/REDUCTASE FAMILY (AFU_ORTHOLOGUE AFUA_5G14000)"/>
    <property type="match status" value="1"/>
</dbReference>
<dbReference type="Proteomes" id="UP001500967">
    <property type="component" value="Unassembled WGS sequence"/>
</dbReference>
<dbReference type="Pfam" id="PF00106">
    <property type="entry name" value="adh_short"/>
    <property type="match status" value="1"/>
</dbReference>
<protein>
    <submittedName>
        <fullName evidence="1">SDR family NAD(P)-dependent oxidoreductase</fullName>
    </submittedName>
</protein>